<dbReference type="EC" id="2.7.7.65" evidence="2"/>
<accession>A0A2U3MVP2</accession>
<feature type="transmembrane region" description="Helical" evidence="4">
    <location>
        <begin position="146"/>
        <end position="164"/>
    </location>
</feature>
<dbReference type="RefSeq" id="WP_121973018.1">
    <property type="nucleotide sequence ID" value="NZ_OOGT01000018.1"/>
</dbReference>
<dbReference type="NCBIfam" id="TIGR00254">
    <property type="entry name" value="GGDEF"/>
    <property type="match status" value="1"/>
</dbReference>
<keyword evidence="4" id="KW-1133">Transmembrane helix</keyword>
<protein>
    <recommendedName>
        <fullName evidence="2">diguanylate cyclase</fullName>
        <ecNumber evidence="2">2.7.7.65</ecNumber>
    </recommendedName>
</protein>
<dbReference type="GO" id="GO:1902201">
    <property type="term" value="P:negative regulation of bacterial-type flagellum-dependent cell motility"/>
    <property type="evidence" value="ECO:0007669"/>
    <property type="project" value="TreeGrafter"/>
</dbReference>
<feature type="transmembrane region" description="Helical" evidence="4">
    <location>
        <begin position="117"/>
        <end position="140"/>
    </location>
</feature>
<feature type="transmembrane region" description="Helical" evidence="4">
    <location>
        <begin position="171"/>
        <end position="190"/>
    </location>
</feature>
<dbReference type="InterPro" id="IPR043128">
    <property type="entry name" value="Rev_trsase/Diguanyl_cyclase"/>
</dbReference>
<dbReference type="FunCoup" id="A0A2U3MVP2">
    <property type="interactions" value="132"/>
</dbReference>
<comment type="catalytic activity">
    <reaction evidence="3">
        <text>2 GTP = 3',3'-c-di-GMP + 2 diphosphate</text>
        <dbReference type="Rhea" id="RHEA:24898"/>
        <dbReference type="ChEBI" id="CHEBI:33019"/>
        <dbReference type="ChEBI" id="CHEBI:37565"/>
        <dbReference type="ChEBI" id="CHEBI:58805"/>
        <dbReference type="EC" id="2.7.7.65"/>
    </reaction>
</comment>
<dbReference type="PROSITE" id="PS50887">
    <property type="entry name" value="GGDEF"/>
    <property type="match status" value="1"/>
</dbReference>
<evidence type="ECO:0000256" key="1">
    <source>
        <dbReference type="ARBA" id="ARBA00001946"/>
    </source>
</evidence>
<dbReference type="InterPro" id="IPR029787">
    <property type="entry name" value="Nucleotide_cyclase"/>
</dbReference>
<dbReference type="GO" id="GO:0005886">
    <property type="term" value="C:plasma membrane"/>
    <property type="evidence" value="ECO:0007669"/>
    <property type="project" value="TreeGrafter"/>
</dbReference>
<dbReference type="EMBL" id="OOGT01000018">
    <property type="protein sequence ID" value="SPL69492.1"/>
    <property type="molecule type" value="Genomic_DNA"/>
</dbReference>
<dbReference type="PANTHER" id="PTHR45138:SF9">
    <property type="entry name" value="DIGUANYLATE CYCLASE DGCM-RELATED"/>
    <property type="match status" value="1"/>
</dbReference>
<dbReference type="Gene3D" id="3.30.70.270">
    <property type="match status" value="1"/>
</dbReference>
<evidence type="ECO:0000256" key="2">
    <source>
        <dbReference type="ARBA" id="ARBA00012528"/>
    </source>
</evidence>
<dbReference type="GO" id="GO:0052621">
    <property type="term" value="F:diguanylate cyclase activity"/>
    <property type="evidence" value="ECO:0007669"/>
    <property type="project" value="UniProtKB-EC"/>
</dbReference>
<evidence type="ECO:0000313" key="6">
    <source>
        <dbReference type="EMBL" id="SPL69492.1"/>
    </source>
</evidence>
<feature type="domain" description="GGDEF" evidence="5">
    <location>
        <begin position="279"/>
        <end position="415"/>
    </location>
</feature>
<feature type="transmembrane region" description="Helical" evidence="4">
    <location>
        <begin position="53"/>
        <end position="77"/>
    </location>
</feature>
<feature type="transmembrane region" description="Helical" evidence="4">
    <location>
        <begin position="89"/>
        <end position="110"/>
    </location>
</feature>
<keyword evidence="7" id="KW-1185">Reference proteome</keyword>
<proteinExistence type="predicted"/>
<gene>
    <name evidence="6" type="primary">cph2_1</name>
    <name evidence="6" type="ORF">KPC_0670</name>
</gene>
<dbReference type="FunFam" id="3.30.70.270:FF:000001">
    <property type="entry name" value="Diguanylate cyclase domain protein"/>
    <property type="match status" value="1"/>
</dbReference>
<name>A0A2U3MVP2_9GAMM</name>
<evidence type="ECO:0000313" key="7">
    <source>
        <dbReference type="Proteomes" id="UP000245974"/>
    </source>
</evidence>
<organism evidence="6 7">
    <name type="scientific">Acinetobacter stercoris</name>
    <dbReference type="NCBI Taxonomy" id="2126983"/>
    <lineage>
        <taxon>Bacteria</taxon>
        <taxon>Pseudomonadati</taxon>
        <taxon>Pseudomonadota</taxon>
        <taxon>Gammaproteobacteria</taxon>
        <taxon>Moraxellales</taxon>
        <taxon>Moraxellaceae</taxon>
        <taxon>Acinetobacter</taxon>
    </lineage>
</organism>
<dbReference type="Pfam" id="PF00990">
    <property type="entry name" value="GGDEF"/>
    <property type="match status" value="1"/>
</dbReference>
<dbReference type="SUPFAM" id="SSF55073">
    <property type="entry name" value="Nucleotide cyclase"/>
    <property type="match status" value="1"/>
</dbReference>
<dbReference type="CDD" id="cd01949">
    <property type="entry name" value="GGDEF"/>
    <property type="match status" value="1"/>
</dbReference>
<sequence>MNAEPNQNVDQLQQEKHKIEGLLEHQKKRMLSIFSKQLEQQFWRDREDRITTLIIRAFIPVTIFYLIFELISLPINYFTTEPNYRNHDILLTMISYTTGWVALFIVYLMAKHPVWRNYYSGVVTSVVCLGMSIVQIVLFSTESLAMTWRGTLIIVFAQMFAYLCSGIRPKYIFLSSLLSCLITCLVLWSLEKSIPPWVLFNVMILGNLVGLSLAILSVSTERIRFLQSIIIELDKQISEALNQHLYILTQQDTLTLLSNRRGFDQQLKHSFNEARFANRSFAILFIDVDFFKLYNDLYGHQNGDIALIRVAQTIRRHIGDEDVAVRYGGEEFVILLRKASLNEAETIGYNILKDIREQKIPHEHSKISQYLTVSIGLTLYSGENDMTQTDIIKVADFALYQAKRNGRDQLMFVSIENKELFNA</sequence>
<keyword evidence="4" id="KW-0472">Membrane</keyword>
<dbReference type="InterPro" id="IPR000160">
    <property type="entry name" value="GGDEF_dom"/>
</dbReference>
<reference evidence="7" key="1">
    <citation type="submission" date="2018-03" db="EMBL/GenBank/DDBJ databases">
        <authorList>
            <person name="Blom J."/>
        </authorList>
    </citation>
    <scope>NUCLEOTIDE SEQUENCE [LARGE SCALE GENOMIC DNA]</scope>
    <source>
        <strain evidence="7">KPC-SM-21</strain>
    </source>
</reference>
<dbReference type="SMART" id="SM00267">
    <property type="entry name" value="GGDEF"/>
    <property type="match status" value="1"/>
</dbReference>
<keyword evidence="4" id="KW-0812">Transmembrane</keyword>
<evidence type="ECO:0000256" key="4">
    <source>
        <dbReference type="SAM" id="Phobius"/>
    </source>
</evidence>
<dbReference type="PANTHER" id="PTHR45138">
    <property type="entry name" value="REGULATORY COMPONENTS OF SENSORY TRANSDUCTION SYSTEM"/>
    <property type="match status" value="1"/>
</dbReference>
<feature type="transmembrane region" description="Helical" evidence="4">
    <location>
        <begin position="196"/>
        <end position="218"/>
    </location>
</feature>
<comment type="cofactor">
    <cofactor evidence="1">
        <name>Mg(2+)</name>
        <dbReference type="ChEBI" id="CHEBI:18420"/>
    </cofactor>
</comment>
<evidence type="ECO:0000259" key="5">
    <source>
        <dbReference type="PROSITE" id="PS50887"/>
    </source>
</evidence>
<dbReference type="OrthoDB" id="9812260at2"/>
<dbReference type="GO" id="GO:0043709">
    <property type="term" value="P:cell adhesion involved in single-species biofilm formation"/>
    <property type="evidence" value="ECO:0007669"/>
    <property type="project" value="TreeGrafter"/>
</dbReference>
<dbReference type="InterPro" id="IPR050469">
    <property type="entry name" value="Diguanylate_Cyclase"/>
</dbReference>
<dbReference type="AlphaFoldDB" id="A0A2U3MVP2"/>
<dbReference type="Proteomes" id="UP000245974">
    <property type="component" value="Unassembled WGS sequence"/>
</dbReference>
<dbReference type="InParanoid" id="A0A2U3MVP2"/>
<evidence type="ECO:0000256" key="3">
    <source>
        <dbReference type="ARBA" id="ARBA00034247"/>
    </source>
</evidence>